<dbReference type="InterPro" id="IPR011990">
    <property type="entry name" value="TPR-like_helical_dom_sf"/>
</dbReference>
<dbReference type="Proteomes" id="UP000754710">
    <property type="component" value="Unassembled WGS sequence"/>
</dbReference>
<keyword evidence="3" id="KW-1185">Reference proteome</keyword>
<dbReference type="EMBL" id="JAIEZQ010000003">
    <property type="protein sequence ID" value="MBY9076901.1"/>
    <property type="molecule type" value="Genomic_DNA"/>
</dbReference>
<gene>
    <name evidence="2" type="ORF">K1X13_18890</name>
</gene>
<evidence type="ECO:0000313" key="3">
    <source>
        <dbReference type="Proteomes" id="UP000754710"/>
    </source>
</evidence>
<evidence type="ECO:0000256" key="1">
    <source>
        <dbReference type="SAM" id="MobiDB-lite"/>
    </source>
</evidence>
<protein>
    <submittedName>
        <fullName evidence="2">Tetratricopeptide repeat protein</fullName>
    </submittedName>
</protein>
<organism evidence="2 3">
    <name type="scientific">Nocardioides jiangsuensis</name>
    <dbReference type="NCBI Taxonomy" id="2866161"/>
    <lineage>
        <taxon>Bacteria</taxon>
        <taxon>Bacillati</taxon>
        <taxon>Actinomycetota</taxon>
        <taxon>Actinomycetes</taxon>
        <taxon>Propionibacteriales</taxon>
        <taxon>Nocardioidaceae</taxon>
        <taxon>Nocardioides</taxon>
    </lineage>
</organism>
<accession>A0ABS7RQ80</accession>
<proteinExistence type="predicted"/>
<name>A0ABS7RQ80_9ACTN</name>
<feature type="region of interest" description="Disordered" evidence="1">
    <location>
        <begin position="1"/>
        <end position="20"/>
    </location>
</feature>
<reference evidence="2 3" key="1">
    <citation type="submission" date="2021-08" db="EMBL/GenBank/DDBJ databases">
        <title>Nocardioides bacterium WL0053 sp. nov., isolated from the sediment.</title>
        <authorList>
            <person name="Wang L."/>
            <person name="Zhang D."/>
            <person name="Zhang A."/>
        </authorList>
    </citation>
    <scope>NUCLEOTIDE SEQUENCE [LARGE SCALE GENOMIC DNA]</scope>
    <source>
        <strain evidence="2 3">WL0053</strain>
    </source>
</reference>
<comment type="caution">
    <text evidence="2">The sequence shown here is derived from an EMBL/GenBank/DDBJ whole genome shotgun (WGS) entry which is preliminary data.</text>
</comment>
<dbReference type="Pfam" id="PF14559">
    <property type="entry name" value="TPR_19"/>
    <property type="match status" value="1"/>
</dbReference>
<dbReference type="SUPFAM" id="SSF48452">
    <property type="entry name" value="TPR-like"/>
    <property type="match status" value="1"/>
</dbReference>
<evidence type="ECO:0000313" key="2">
    <source>
        <dbReference type="EMBL" id="MBY9076901.1"/>
    </source>
</evidence>
<dbReference type="Gene3D" id="1.25.40.10">
    <property type="entry name" value="Tetratricopeptide repeat domain"/>
    <property type="match status" value="1"/>
</dbReference>
<sequence length="173" mass="19359">MTGRAEAAVRQRRDGGNVGVHDGVVTRAARRRSETVTFQAPDRQYHPADAYHQAWQLLEERDPRQAIALLDPAIEAEPASTSLRTLRAWAYFQSAQLHRAESELSALVEDCPSDVWARFALGRVLERQAKYSEALPHMRLAAVMSGDPEHEAGVLRIERRLAETGQSSFDDLV</sequence>